<evidence type="ECO:0000256" key="1">
    <source>
        <dbReference type="SAM" id="Coils"/>
    </source>
</evidence>
<name>A0AA39NYZ5_9AGAR</name>
<dbReference type="EMBL" id="JAUEPU010000168">
    <property type="protein sequence ID" value="KAK0474474.1"/>
    <property type="molecule type" value="Genomic_DNA"/>
</dbReference>
<sequence length="560" mass="62596">MSPRPPNLSNTCPTCGSLTKTTFSVHSRSSRISELLGCNDPPSDNELSDFQNFVKSGPGRIADLDEKIARANEHLVALIDERRTLEANIEDARTLSSPIRRVPSDILRGIAFEAIPSQYDVLNPINTLKDSANSLDSRESPWTLAQVSHRWRLTIVNAPEMWSSMSLVIKHHETPSTVARQMFMTGLRLERSKLFPLTVSLSSSSNADISNHPLLLLISTCSSSIRNLRVQTSLISYLSWWRGRLDRLRHITLISSTAHTSSSQSSGGAEGVVDAFEFAPKLQVVTLRPLVSGDRFDLAVRLPKTQILHLDFEIIDWKDIGMLRHFRNLDCLRVRYSRKLLLVPADHEIVSLPVLASLTLTYMYKPDSRFSGRPGSDPIFSLLSVPNLAYLQLVYSREFVILPTILAPNAITALRIELDTLCNTMSFPPKGFLALLGSVPNLRDLVITPSSISPFVYDASLLILLLIEIPLYHLRSLDLRGSTLEGPMSLGNLCMNKFVEMVEAHRPGISEEKAQMETVYLHCPLTLDPIYAQRWKTLIDGGLKVVYGRPELMAMNMNCL</sequence>
<keyword evidence="3" id="KW-1185">Reference proteome</keyword>
<proteinExistence type="predicted"/>
<gene>
    <name evidence="2" type="ORF">EDD18DRAFT_1470665</name>
</gene>
<reference evidence="2" key="1">
    <citation type="submission" date="2023-06" db="EMBL/GenBank/DDBJ databases">
        <authorList>
            <consortium name="Lawrence Berkeley National Laboratory"/>
            <person name="Ahrendt S."/>
            <person name="Sahu N."/>
            <person name="Indic B."/>
            <person name="Wong-Bajracharya J."/>
            <person name="Merenyi Z."/>
            <person name="Ke H.-M."/>
            <person name="Monk M."/>
            <person name="Kocsube S."/>
            <person name="Drula E."/>
            <person name="Lipzen A."/>
            <person name="Balint B."/>
            <person name="Henrissat B."/>
            <person name="Andreopoulos B."/>
            <person name="Martin F.M."/>
            <person name="Harder C.B."/>
            <person name="Rigling D."/>
            <person name="Ford K.L."/>
            <person name="Foster G.D."/>
            <person name="Pangilinan J."/>
            <person name="Papanicolaou A."/>
            <person name="Barry K."/>
            <person name="LaButti K."/>
            <person name="Viragh M."/>
            <person name="Koriabine M."/>
            <person name="Yan M."/>
            <person name="Riley R."/>
            <person name="Champramary S."/>
            <person name="Plett K.L."/>
            <person name="Tsai I.J."/>
            <person name="Slot J."/>
            <person name="Sipos G."/>
            <person name="Plett J."/>
            <person name="Nagy L.G."/>
            <person name="Grigoriev I.V."/>
        </authorList>
    </citation>
    <scope>NUCLEOTIDE SEQUENCE</scope>
    <source>
        <strain evidence="2">HWK02</strain>
    </source>
</reference>
<accession>A0AA39NYZ5</accession>
<feature type="coiled-coil region" evidence="1">
    <location>
        <begin position="61"/>
        <end position="95"/>
    </location>
</feature>
<evidence type="ECO:0000313" key="3">
    <source>
        <dbReference type="Proteomes" id="UP001175228"/>
    </source>
</evidence>
<dbReference type="SUPFAM" id="SSF52047">
    <property type="entry name" value="RNI-like"/>
    <property type="match status" value="1"/>
</dbReference>
<keyword evidence="1" id="KW-0175">Coiled coil</keyword>
<organism evidence="2 3">
    <name type="scientific">Armillaria luteobubalina</name>
    <dbReference type="NCBI Taxonomy" id="153913"/>
    <lineage>
        <taxon>Eukaryota</taxon>
        <taxon>Fungi</taxon>
        <taxon>Dikarya</taxon>
        <taxon>Basidiomycota</taxon>
        <taxon>Agaricomycotina</taxon>
        <taxon>Agaricomycetes</taxon>
        <taxon>Agaricomycetidae</taxon>
        <taxon>Agaricales</taxon>
        <taxon>Marasmiineae</taxon>
        <taxon>Physalacriaceae</taxon>
        <taxon>Armillaria</taxon>
    </lineage>
</organism>
<comment type="caution">
    <text evidence="2">The sequence shown here is derived from an EMBL/GenBank/DDBJ whole genome shotgun (WGS) entry which is preliminary data.</text>
</comment>
<dbReference type="AlphaFoldDB" id="A0AA39NYZ5"/>
<evidence type="ECO:0008006" key="4">
    <source>
        <dbReference type="Google" id="ProtNLM"/>
    </source>
</evidence>
<dbReference type="Proteomes" id="UP001175228">
    <property type="component" value="Unassembled WGS sequence"/>
</dbReference>
<protein>
    <recommendedName>
        <fullName evidence="4">F-box domain-containing protein</fullName>
    </recommendedName>
</protein>
<evidence type="ECO:0000313" key="2">
    <source>
        <dbReference type="EMBL" id="KAK0474474.1"/>
    </source>
</evidence>